<sequence length="532" mass="58516">MLSSAFGPAPSLSLPPDFDYSRFVLPELLLCIFDHLPQKDLISASGTCRRWRALAHAHANLYYHLALDVDLARDDMPQTLNEFCAGLLYLRTSNLRARVVVDWTKVTPAVITVDQTTGLEHPAALPPTPQSSAAVQTVMEAIGDALSVLTKLELLFGCPIKATLEDDVFPHLCRAAAPQLEKFSVDVLTLPTPVKNYPTVPDHLFAGAAPKLGHVCLSGVLINPQPIPALLSASVLELNTPLIGTENLLDLVPRVQDLTLRGLWASDLAKLHPLANTLQKLTVVVGGLTTNITEQLRPLAQIPQTSITMAVGDWSDVSNHLSLAPFFEDLKRRKRPLSFQLNEEVAGFPKLTFSDADSVDEDQLIRVFCLIGCTDDELRVVLAANLRPLAACIGSVAVDEHFLELLPDCFVTLPVMDSLVVYWDNALESTDAPRFATTKRVHCPNLWQLWLVSLEPEFRREVRAKRLQRVLRPGRIPVLQKYSGVSLKQRLVQKSGDGDFAVVDSDEGYNVLLRGYDADGHLSAVQYGGKRA</sequence>
<protein>
    <recommendedName>
        <fullName evidence="1">F-box domain-containing protein</fullName>
    </recommendedName>
</protein>
<proteinExistence type="predicted"/>
<dbReference type="SUPFAM" id="SSF81383">
    <property type="entry name" value="F-box domain"/>
    <property type="match status" value="1"/>
</dbReference>
<evidence type="ECO:0000259" key="1">
    <source>
        <dbReference type="SMART" id="SM00256"/>
    </source>
</evidence>
<organism evidence="2 3">
    <name type="scientific">Exidia glandulosa HHB12029</name>
    <dbReference type="NCBI Taxonomy" id="1314781"/>
    <lineage>
        <taxon>Eukaryota</taxon>
        <taxon>Fungi</taxon>
        <taxon>Dikarya</taxon>
        <taxon>Basidiomycota</taxon>
        <taxon>Agaricomycotina</taxon>
        <taxon>Agaricomycetes</taxon>
        <taxon>Auriculariales</taxon>
        <taxon>Exidiaceae</taxon>
        <taxon>Exidia</taxon>
    </lineage>
</organism>
<evidence type="ECO:0000313" key="3">
    <source>
        <dbReference type="Proteomes" id="UP000077266"/>
    </source>
</evidence>
<dbReference type="CDD" id="cd09917">
    <property type="entry name" value="F-box_SF"/>
    <property type="match status" value="1"/>
</dbReference>
<evidence type="ECO:0000313" key="2">
    <source>
        <dbReference type="EMBL" id="KZV93453.1"/>
    </source>
</evidence>
<dbReference type="Proteomes" id="UP000077266">
    <property type="component" value="Unassembled WGS sequence"/>
</dbReference>
<feature type="domain" description="F-box" evidence="1">
    <location>
        <begin position="25"/>
        <end position="64"/>
    </location>
</feature>
<dbReference type="Pfam" id="PF12937">
    <property type="entry name" value="F-box-like"/>
    <property type="match status" value="1"/>
</dbReference>
<gene>
    <name evidence="2" type="ORF">EXIGLDRAFT_717057</name>
</gene>
<dbReference type="SMART" id="SM00256">
    <property type="entry name" value="FBOX"/>
    <property type="match status" value="1"/>
</dbReference>
<dbReference type="InParanoid" id="A0A165IIN7"/>
<accession>A0A165IIN7</accession>
<dbReference type="EMBL" id="KV425989">
    <property type="protein sequence ID" value="KZV93453.1"/>
    <property type="molecule type" value="Genomic_DNA"/>
</dbReference>
<dbReference type="InterPro" id="IPR036047">
    <property type="entry name" value="F-box-like_dom_sf"/>
</dbReference>
<name>A0A165IIN7_EXIGL</name>
<reference evidence="2 3" key="1">
    <citation type="journal article" date="2016" name="Mol. Biol. Evol.">
        <title>Comparative Genomics of Early-Diverging Mushroom-Forming Fungi Provides Insights into the Origins of Lignocellulose Decay Capabilities.</title>
        <authorList>
            <person name="Nagy L.G."/>
            <person name="Riley R."/>
            <person name="Tritt A."/>
            <person name="Adam C."/>
            <person name="Daum C."/>
            <person name="Floudas D."/>
            <person name="Sun H."/>
            <person name="Yadav J.S."/>
            <person name="Pangilinan J."/>
            <person name="Larsson K.H."/>
            <person name="Matsuura K."/>
            <person name="Barry K."/>
            <person name="Labutti K."/>
            <person name="Kuo R."/>
            <person name="Ohm R.A."/>
            <person name="Bhattacharya S.S."/>
            <person name="Shirouzu T."/>
            <person name="Yoshinaga Y."/>
            <person name="Martin F.M."/>
            <person name="Grigoriev I.V."/>
            <person name="Hibbett D.S."/>
        </authorList>
    </citation>
    <scope>NUCLEOTIDE SEQUENCE [LARGE SCALE GENOMIC DNA]</scope>
    <source>
        <strain evidence="2 3">HHB12029</strain>
    </source>
</reference>
<dbReference type="Gene3D" id="1.20.1280.50">
    <property type="match status" value="1"/>
</dbReference>
<keyword evidence="3" id="KW-1185">Reference proteome</keyword>
<dbReference type="OrthoDB" id="2322499at2759"/>
<dbReference type="AlphaFoldDB" id="A0A165IIN7"/>
<dbReference type="InterPro" id="IPR001810">
    <property type="entry name" value="F-box_dom"/>
</dbReference>